<dbReference type="EMBL" id="CP094929">
    <property type="protein sequence ID" value="UOM51851.1"/>
    <property type="molecule type" value="Genomic_DNA"/>
</dbReference>
<dbReference type="GO" id="GO:0016740">
    <property type="term" value="F:transferase activity"/>
    <property type="evidence" value="ECO:0007669"/>
    <property type="project" value="UniProtKB-KW"/>
</dbReference>
<dbReference type="InterPro" id="IPR014942">
    <property type="entry name" value="AbiEii"/>
</dbReference>
<keyword evidence="2" id="KW-1185">Reference proteome</keyword>
<evidence type="ECO:0000313" key="2">
    <source>
        <dbReference type="Proteomes" id="UP000829708"/>
    </source>
</evidence>
<gene>
    <name evidence="1" type="ORF">MUG09_03550</name>
</gene>
<reference evidence="2" key="1">
    <citation type="journal article" date="2024" name="J Bioinform Genom">
        <title>Complete genome sequence of the type strain bacterium Sphaerochaeta associata GLS2t (VKM B-2742)t.</title>
        <authorList>
            <person name="Troshina O.Y."/>
            <person name="Tepeeva A.N."/>
            <person name="Arzamasceva V.O."/>
            <person name="Whitman W.B."/>
            <person name="Varghese N."/>
            <person name="Shapiro N."/>
            <person name="Woyke T."/>
            <person name="Kripides N.C."/>
            <person name="Vasilenko O.V."/>
        </authorList>
    </citation>
    <scope>NUCLEOTIDE SEQUENCE [LARGE SCALE GENOMIC DNA]</scope>
    <source>
        <strain evidence="2">GLS2T</strain>
    </source>
</reference>
<keyword evidence="1" id="KW-0808">Transferase</keyword>
<sequence>MDNKNPYFRQVELLVRILPLVGEHPCFALKGGTAINLFYRNMPRLSVDIDLVYVPIGERAPSLDTMTRNLKGIGDTVIARIPSAKITYSSLNHTDYINRLFIEAGRAVVKVELSPVLRGTVFEPTVMRITKAAEEIFGFAEIPVVSFEDLFAGKIMAALDRQHPRDLYDIKGLLEGEGISARMKEAFIVYLLSHNRRIVEILNPNLLDIKQTYETDFVGMTTDPIALTDLMETRAELIRIVHSLLDARDKQFLIDFKKGHPDWSYFSVPHIQDLPAIKWKMHNLGQTDAFQRRLMVDKLRSNLDW</sequence>
<dbReference type="Gene3D" id="3.10.450.620">
    <property type="entry name" value="JHP933, nucleotidyltransferase-like core domain"/>
    <property type="match status" value="1"/>
</dbReference>
<dbReference type="RefSeq" id="WP_244773624.1">
    <property type="nucleotide sequence ID" value="NZ_CP094929.1"/>
</dbReference>
<evidence type="ECO:0000313" key="1">
    <source>
        <dbReference type="EMBL" id="UOM51851.1"/>
    </source>
</evidence>
<proteinExistence type="predicted"/>
<protein>
    <submittedName>
        <fullName evidence="1">Nucleotidyl transferase AbiEii/AbiGii toxin family protein</fullName>
    </submittedName>
</protein>
<name>A0ABY4DCJ5_9SPIR</name>
<dbReference type="Pfam" id="PF08843">
    <property type="entry name" value="AbiEii"/>
    <property type="match status" value="1"/>
</dbReference>
<organism evidence="1 2">
    <name type="scientific">Sphaerochaeta associata</name>
    <dbReference type="NCBI Taxonomy" id="1129264"/>
    <lineage>
        <taxon>Bacteria</taxon>
        <taxon>Pseudomonadati</taxon>
        <taxon>Spirochaetota</taxon>
        <taxon>Spirochaetia</taxon>
        <taxon>Spirochaetales</taxon>
        <taxon>Sphaerochaetaceae</taxon>
        <taxon>Sphaerochaeta</taxon>
    </lineage>
</organism>
<dbReference type="Proteomes" id="UP000829708">
    <property type="component" value="Chromosome"/>
</dbReference>
<accession>A0ABY4DCJ5</accession>